<keyword evidence="1" id="KW-0732">Signal</keyword>
<protein>
    <submittedName>
        <fullName evidence="3">Tandem-95 repeat protein</fullName>
    </submittedName>
</protein>
<dbReference type="PANTHER" id="PTHR34720:SF9">
    <property type="entry name" value="BLR4714 PROTEIN"/>
    <property type="match status" value="1"/>
</dbReference>
<dbReference type="GO" id="GO:0005509">
    <property type="term" value="F:calcium ion binding"/>
    <property type="evidence" value="ECO:0007669"/>
    <property type="project" value="InterPro"/>
</dbReference>
<dbReference type="CDD" id="cd11304">
    <property type="entry name" value="Cadherin_repeat"/>
    <property type="match status" value="2"/>
</dbReference>
<dbReference type="SMART" id="SM00112">
    <property type="entry name" value="CA"/>
    <property type="match status" value="2"/>
</dbReference>
<name>A0A7V2T1X7_LEUMU</name>
<reference evidence="3" key="1">
    <citation type="journal article" date="2020" name="mSystems">
        <title>Genome- and Community-Level Interaction Insights into Carbon Utilization and Element Cycling Functions of Hydrothermarchaeota in Hydrothermal Sediment.</title>
        <authorList>
            <person name="Zhou Z."/>
            <person name="Liu Y."/>
            <person name="Xu W."/>
            <person name="Pan J."/>
            <person name="Luo Z.H."/>
            <person name="Li M."/>
        </authorList>
    </citation>
    <scope>NUCLEOTIDE SEQUENCE [LARGE SCALE GENOMIC DNA]</scope>
    <source>
        <strain evidence="3">HyVt-493</strain>
    </source>
</reference>
<comment type="caution">
    <text evidence="3">The sequence shown here is derived from an EMBL/GenBank/DDBJ whole genome shotgun (WGS) entry which is preliminary data.</text>
</comment>
<dbReference type="Gene3D" id="2.60.40.2810">
    <property type="match status" value="6"/>
</dbReference>
<evidence type="ECO:0000256" key="1">
    <source>
        <dbReference type="SAM" id="SignalP"/>
    </source>
</evidence>
<dbReference type="InterPro" id="IPR013783">
    <property type="entry name" value="Ig-like_fold"/>
</dbReference>
<dbReference type="Gene3D" id="2.60.40.3440">
    <property type="match status" value="1"/>
</dbReference>
<dbReference type="GO" id="GO:0007156">
    <property type="term" value="P:homophilic cell adhesion via plasma membrane adhesion molecules"/>
    <property type="evidence" value="ECO:0007669"/>
    <property type="project" value="InterPro"/>
</dbReference>
<dbReference type="NCBIfam" id="NF012211">
    <property type="entry name" value="tand_rpt_95"/>
    <property type="match status" value="7"/>
</dbReference>
<dbReference type="PANTHER" id="PTHR34720">
    <property type="entry name" value="MICROCYSTIN DEPENDENT PROTEIN"/>
    <property type="match status" value="1"/>
</dbReference>
<dbReference type="InterPro" id="IPR002126">
    <property type="entry name" value="Cadherin-like_dom"/>
</dbReference>
<feature type="signal peptide" evidence="1">
    <location>
        <begin position="1"/>
        <end position="19"/>
    </location>
</feature>
<evidence type="ECO:0000313" key="3">
    <source>
        <dbReference type="EMBL" id="HFC93660.1"/>
    </source>
</evidence>
<feature type="domain" description="Cadherin" evidence="2">
    <location>
        <begin position="1267"/>
        <end position="1362"/>
    </location>
</feature>
<dbReference type="PROSITE" id="PS50268">
    <property type="entry name" value="CADHERIN_2"/>
    <property type="match status" value="2"/>
</dbReference>
<evidence type="ECO:0000259" key="2">
    <source>
        <dbReference type="PROSITE" id="PS50268"/>
    </source>
</evidence>
<dbReference type="GO" id="GO:0016020">
    <property type="term" value="C:membrane"/>
    <property type="evidence" value="ECO:0007669"/>
    <property type="project" value="InterPro"/>
</dbReference>
<dbReference type="EMBL" id="DRMS01000480">
    <property type="protein sequence ID" value="HFC93660.1"/>
    <property type="molecule type" value="Genomic_DNA"/>
</dbReference>
<sequence>MKIQVMATLLLLILMTACGGSGSKTNTPVKTVSNLHTLSGVAQKGPAQPNASITLYELDHKAKRTGRKLTTKTIGKQGAFAFQIPKSWGDTLGSFAEIIFIGHFFNESIGEISANPVQLSAFTLLNSNRSNQVISINILTTLLHFRTKNLIAQGHSFSVAQQSAATSLQNLMGVVADIARKADLTRLSYPKENSVLLFLSGAIAELSQHYNTPVQRIIDQIATDFAMDGQLSGLGAQWEQRLQQMAFGLETNKTEKYSAYLQNHLGKGYELLPNASHLPKQIRITSRPVADAGADQIVPPSAVVNLSGLKSHDVDGGKVDYAWFQTDQNGSAVTLNNRLIASPQFKAPNKLDQTLWFTLVVTDKNKVTDTDTIKISTAEVLPTIDNLPEVVDKKGNTLKDSILVKEGGTITFSLFVNNPVKKGLHYSLRSLASNGTVQFPAQGAGEIDEVVASYQHNGSETQADVFEFEAKDDRNNAVSRRINVVVTPVNDTPVGVDDQVTTFMNHGVNIAVLSNDTDPESDSLSVVGIVIQPTHGKVDFNNGVATYLPNKDFLGTDSFDYQLTDGDKTTTANVFITVNDIPNKPPIANNDASVTRVNQPVVINVLANDSDPDKDNLTVLIDRNADHGTTQVNINNLVIYTPDVGFSGNDSFTYTLSDGRGGEDTATVSIIVTPNQSPIAVIDLVSTNENESIDISVLENDSDPDGNKNDLAISSFTNGIKGAVTQKSVTKLTYTPNMGETGEDHFTYTIVDKDGGTATANVKITINSINKRPQAVDDSATTTELTLVNIPVLDNDSDPDNDALSITFVGTPQHGITNLKADKTIDYTPEKEFSGTDTFTYIITDGKGLTASATVTVSVNTVNKAPVALDDSATTMEITLVNIPVLANDSDPDNDVLIITFVGTPQHGIANLKADKTIDYTPEKEFSGADTFTYIITDGKGLTASATVTVSVNAVNKAPIALDDSATTMEVTLVNIPVLANDSDPDNDALSITFVGAPQHGIANLKADKTIDYTPEKEFSGTDTFTYIITDGKGFTASATVTVSVNAVNKAPVALDDSATTMEITLVNIPVLANDSDPDNDALSITFVGTPQHGTANLKADKTIDYTPEEKFLGTDTFTYAIANGKGLTASAIVTITVNATPNQSPKIASRSIVNYAEGREDIVLDIQSIDDNDSEGNGLYYDITGGDDKALFGIDASTGELTFNATPDFENPKDVGGDNTYTIEVTVFDSEPLTDTQSIQIIVTNVIENTAPTIISPSSVSYAENGNSIVLNIQSIDDNDSEGNGLYYDITGGADQALFGIDSTTGELTFNTSPDFENPADADGNNIYDLQVTVFDREPLTDAQEIKVTVTNVQENTAPVAVDDEYQYQVNVSTVTGNVITDNSGDNDFDPDGDPINVVPFRGTLSGGFLDLRANGRFIYSPPTAISIGNDTYVYTLKDSHNATDTATITFIAGT</sequence>
<organism evidence="3">
    <name type="scientific">Leucothrix mucor</name>
    <dbReference type="NCBI Taxonomy" id="45248"/>
    <lineage>
        <taxon>Bacteria</taxon>
        <taxon>Pseudomonadati</taxon>
        <taxon>Pseudomonadota</taxon>
        <taxon>Gammaproteobacteria</taxon>
        <taxon>Thiotrichales</taxon>
        <taxon>Thiotrichaceae</taxon>
        <taxon>Leucothrix</taxon>
    </lineage>
</organism>
<dbReference type="Pfam" id="PF22352">
    <property type="entry name" value="K319L-like_PKD"/>
    <property type="match status" value="1"/>
</dbReference>
<feature type="chain" id="PRO_5030970234" evidence="1">
    <location>
        <begin position="20"/>
        <end position="1456"/>
    </location>
</feature>
<dbReference type="SUPFAM" id="SSF49313">
    <property type="entry name" value="Cadherin-like"/>
    <property type="match status" value="2"/>
</dbReference>
<gene>
    <name evidence="3" type="ORF">ENJ51_12700</name>
</gene>
<dbReference type="Proteomes" id="UP000885750">
    <property type="component" value="Unassembled WGS sequence"/>
</dbReference>
<dbReference type="InterPro" id="IPR015919">
    <property type="entry name" value="Cadherin-like_sf"/>
</dbReference>
<proteinExistence type="predicted"/>
<feature type="domain" description="Cadherin" evidence="2">
    <location>
        <begin position="1164"/>
        <end position="1255"/>
    </location>
</feature>
<dbReference type="Gene3D" id="2.60.40.60">
    <property type="entry name" value="Cadherins"/>
    <property type="match status" value="2"/>
</dbReference>
<accession>A0A7V2T1X7</accession>
<dbReference type="PROSITE" id="PS51257">
    <property type="entry name" value="PROKAR_LIPOPROTEIN"/>
    <property type="match status" value="1"/>
</dbReference>
<dbReference type="Pfam" id="PF17963">
    <property type="entry name" value="Big_9"/>
    <property type="match status" value="8"/>
</dbReference>
<dbReference type="Gene3D" id="2.60.40.10">
    <property type="entry name" value="Immunoglobulins"/>
    <property type="match status" value="1"/>
</dbReference>